<evidence type="ECO:0000313" key="4">
    <source>
        <dbReference type="Proteomes" id="UP000222056"/>
    </source>
</evidence>
<sequence>GGPQPRGPIRSRERMRRPFARRCTAHTGADSAASRGGEGNRLRRTLRASARTRGRNVSECSAPSTTRFAARGARLLVLAAVLALAGVVVTAHSAIGGEHMDDAMVMCLA</sequence>
<dbReference type="Proteomes" id="UP000222056">
    <property type="component" value="Unassembled WGS sequence"/>
</dbReference>
<feature type="compositionally biased region" description="Basic residues" evidence="1">
    <location>
        <begin position="13"/>
        <end position="24"/>
    </location>
</feature>
<protein>
    <submittedName>
        <fullName evidence="3">Uncharacterized protein</fullName>
    </submittedName>
</protein>
<dbReference type="EMBL" id="FNWJ01000003">
    <property type="protein sequence ID" value="SEH16285.1"/>
    <property type="molecule type" value="Genomic_DNA"/>
</dbReference>
<evidence type="ECO:0000256" key="1">
    <source>
        <dbReference type="SAM" id="MobiDB-lite"/>
    </source>
</evidence>
<keyword evidence="4" id="KW-1185">Reference proteome</keyword>
<keyword evidence="2" id="KW-0812">Transmembrane</keyword>
<evidence type="ECO:0000256" key="2">
    <source>
        <dbReference type="SAM" id="Phobius"/>
    </source>
</evidence>
<keyword evidence="2" id="KW-0472">Membrane</keyword>
<feature type="non-terminal residue" evidence="3">
    <location>
        <position position="1"/>
    </location>
</feature>
<dbReference type="AlphaFoldDB" id="A0A1H6G317"/>
<reference evidence="4" key="1">
    <citation type="submission" date="2016-10" db="EMBL/GenBank/DDBJ databases">
        <authorList>
            <person name="Varghese N."/>
            <person name="Submissions S."/>
        </authorList>
    </citation>
    <scope>NUCLEOTIDE SEQUENCE [LARGE SCALE GENOMIC DNA]</scope>
    <source>
        <strain evidence="4">ATCC 35263</strain>
    </source>
</reference>
<feature type="region of interest" description="Disordered" evidence="1">
    <location>
        <begin position="1"/>
        <end position="43"/>
    </location>
</feature>
<proteinExistence type="predicted"/>
<name>A0A1H6G317_THEAL</name>
<gene>
    <name evidence="3" type="ORF">SAMN02745716_2137</name>
</gene>
<feature type="transmembrane region" description="Helical" evidence="2">
    <location>
        <begin position="75"/>
        <end position="95"/>
    </location>
</feature>
<dbReference type="RefSeq" id="WP_218138396.1">
    <property type="nucleotide sequence ID" value="NZ_FNWJ01000003.1"/>
</dbReference>
<keyword evidence="2" id="KW-1133">Transmembrane helix</keyword>
<organism evidence="3 4">
    <name type="scientific">Thermoleophilum album</name>
    <dbReference type="NCBI Taxonomy" id="29539"/>
    <lineage>
        <taxon>Bacteria</taxon>
        <taxon>Bacillati</taxon>
        <taxon>Actinomycetota</taxon>
        <taxon>Thermoleophilia</taxon>
        <taxon>Thermoleophilales</taxon>
        <taxon>Thermoleophilaceae</taxon>
        <taxon>Thermoleophilum</taxon>
    </lineage>
</organism>
<accession>A0A1H6G317</accession>
<evidence type="ECO:0000313" key="3">
    <source>
        <dbReference type="EMBL" id="SEH16285.1"/>
    </source>
</evidence>